<dbReference type="HOGENOM" id="CLU_2176965_0_0_1"/>
<feature type="compositionally biased region" description="Low complexity" evidence="1">
    <location>
        <begin position="97"/>
        <end position="110"/>
    </location>
</feature>
<dbReference type="EMBL" id="CACQ02008725">
    <property type="protein sequence ID" value="CCF46473.1"/>
    <property type="molecule type" value="Genomic_DNA"/>
</dbReference>
<proteinExistence type="predicted"/>
<dbReference type="AlphaFoldDB" id="H1W1W0"/>
<sequence>MAPNRKYANYPGAREAPPQLHSETDKEDQNPVLRGWPLIAGSTLLANSGAVQRFFWRNAKFGSIRDLPGLVDYRYRFQPDVLVLSESGTHPDPLPLSPDLTTPAPRDQPA</sequence>
<accession>H1W1W0</accession>
<evidence type="ECO:0000256" key="1">
    <source>
        <dbReference type="SAM" id="MobiDB-lite"/>
    </source>
</evidence>
<gene>
    <name evidence="2" type="ORF">CH063_15207</name>
</gene>
<feature type="region of interest" description="Disordered" evidence="1">
    <location>
        <begin position="1"/>
        <end position="32"/>
    </location>
</feature>
<organism evidence="2 3">
    <name type="scientific">Colletotrichum higginsianum (strain IMI 349063)</name>
    <name type="common">Crucifer anthracnose fungus</name>
    <dbReference type="NCBI Taxonomy" id="759273"/>
    <lineage>
        <taxon>Eukaryota</taxon>
        <taxon>Fungi</taxon>
        <taxon>Dikarya</taxon>
        <taxon>Ascomycota</taxon>
        <taxon>Pezizomycotina</taxon>
        <taxon>Sordariomycetes</taxon>
        <taxon>Hypocreomycetidae</taxon>
        <taxon>Glomerellales</taxon>
        <taxon>Glomerellaceae</taxon>
        <taxon>Colletotrichum</taxon>
        <taxon>Colletotrichum destructivum species complex</taxon>
    </lineage>
</organism>
<dbReference type="Proteomes" id="UP000007174">
    <property type="component" value="Unassembled WGS sequence"/>
</dbReference>
<name>H1W1W0_COLHI</name>
<feature type="region of interest" description="Disordered" evidence="1">
    <location>
        <begin position="86"/>
        <end position="110"/>
    </location>
</feature>
<evidence type="ECO:0000313" key="2">
    <source>
        <dbReference type="EMBL" id="CCF46473.1"/>
    </source>
</evidence>
<dbReference type="VEuPathDB" id="FungiDB:CH63R_05670"/>
<reference evidence="3" key="1">
    <citation type="journal article" date="2012" name="Nat. Genet.">
        <title>Lifestyle transitions in plant pathogenic Colletotrichum fungi deciphered by genome and transcriptome analyses.</title>
        <authorList>
            <person name="O'Connell R.J."/>
            <person name="Thon M.R."/>
            <person name="Hacquard S."/>
            <person name="Amyotte S.G."/>
            <person name="Kleemann J."/>
            <person name="Torres M.F."/>
            <person name="Damm U."/>
            <person name="Buiate E.A."/>
            <person name="Epstein L."/>
            <person name="Alkan N."/>
            <person name="Altmueller J."/>
            <person name="Alvarado-Balderrama L."/>
            <person name="Bauser C.A."/>
            <person name="Becker C."/>
            <person name="Birren B.W."/>
            <person name="Chen Z."/>
            <person name="Choi J."/>
            <person name="Crouch J.A."/>
            <person name="Duvick J.P."/>
            <person name="Farman M.A."/>
            <person name="Gan P."/>
            <person name="Heiman D."/>
            <person name="Henrissat B."/>
            <person name="Howard R.J."/>
            <person name="Kabbage M."/>
            <person name="Koch C."/>
            <person name="Kracher B."/>
            <person name="Kubo Y."/>
            <person name="Law A.D."/>
            <person name="Lebrun M.-H."/>
            <person name="Lee Y.-H."/>
            <person name="Miyara I."/>
            <person name="Moore N."/>
            <person name="Neumann U."/>
            <person name="Nordstroem K."/>
            <person name="Panaccione D.G."/>
            <person name="Panstruga R."/>
            <person name="Place M."/>
            <person name="Proctor R.H."/>
            <person name="Prusky D."/>
            <person name="Rech G."/>
            <person name="Reinhardt R."/>
            <person name="Rollins J.A."/>
            <person name="Rounsley S."/>
            <person name="Schardl C.L."/>
            <person name="Schwartz D.C."/>
            <person name="Shenoy N."/>
            <person name="Shirasu K."/>
            <person name="Sikhakolli U.R."/>
            <person name="Stueber K."/>
            <person name="Sukno S.A."/>
            <person name="Sweigard J.A."/>
            <person name="Takano Y."/>
            <person name="Takahara H."/>
            <person name="Trail F."/>
            <person name="van der Does H.C."/>
            <person name="Voll L.M."/>
            <person name="Will I."/>
            <person name="Young S."/>
            <person name="Zeng Q."/>
            <person name="Zhang J."/>
            <person name="Zhou S."/>
            <person name="Dickman M.B."/>
            <person name="Schulze-Lefert P."/>
            <person name="Ver Loren van Themaat E."/>
            <person name="Ma L.-J."/>
            <person name="Vaillancourt L.J."/>
        </authorList>
    </citation>
    <scope>NUCLEOTIDE SEQUENCE [LARGE SCALE GENOMIC DNA]</scope>
    <source>
        <strain evidence="3">IMI 349063</strain>
    </source>
</reference>
<protein>
    <submittedName>
        <fullName evidence="2">Uncharacterized protein</fullName>
    </submittedName>
</protein>
<dbReference type="eggNOG" id="KOG1211">
    <property type="taxonomic scope" value="Eukaryota"/>
</dbReference>
<feature type="non-terminal residue" evidence="2">
    <location>
        <position position="110"/>
    </location>
</feature>
<evidence type="ECO:0000313" key="3">
    <source>
        <dbReference type="Proteomes" id="UP000007174"/>
    </source>
</evidence>
<dbReference type="STRING" id="759273.H1W1W0"/>